<organism evidence="3 4">
    <name type="scientific">Marmoricola endophyticus</name>
    <dbReference type="NCBI Taxonomy" id="2040280"/>
    <lineage>
        <taxon>Bacteria</taxon>
        <taxon>Bacillati</taxon>
        <taxon>Actinomycetota</taxon>
        <taxon>Actinomycetes</taxon>
        <taxon>Propionibacteriales</taxon>
        <taxon>Nocardioidaceae</taxon>
        <taxon>Marmoricola</taxon>
    </lineage>
</organism>
<dbReference type="EMBL" id="BMKQ01000001">
    <property type="protein sequence ID" value="GGF38013.1"/>
    <property type="molecule type" value="Genomic_DNA"/>
</dbReference>
<sequence>MRRTLGALTLRGRAFLASGLTAVVCGLVLRERDLTRMGLLVAVLPLAAALFVVRRSQHLSVRREPTADRVGVGDTVRVAVRVENGGPGTGVLLLEEHVPDELGGAPRFVVPALGRSEVSRLEYSATPTTRGRHQVGPMTVRRREPFGMVEVQQELSGSTSVLVLPQVVPLPALRLSGGRFSTGEESPRSYSIGTVADVVVRDYRRGDDLRRIHWRSTARTGDLMVRNEEQLWQARAVVVLDNRRARHRGNGAGSSLESAVVAAASVVAHLRDADFTVRLVTADGVVDGRTEPGRPPDAAPLLDALAVVGLSGATTMPDLSTGEDSAPGVAVAVMGDDRPEDRPWWSRLTGRGAQGLALRLDVEDWAVHTGTRTQVTPPAWLLQQGWHVAVLDRRTSLPTAWRGLL</sequence>
<evidence type="ECO:0000313" key="3">
    <source>
        <dbReference type="EMBL" id="GGF38013.1"/>
    </source>
</evidence>
<reference evidence="3" key="2">
    <citation type="submission" date="2020-09" db="EMBL/GenBank/DDBJ databases">
        <authorList>
            <person name="Sun Q."/>
            <person name="Zhou Y."/>
        </authorList>
    </citation>
    <scope>NUCLEOTIDE SEQUENCE</scope>
    <source>
        <strain evidence="3">CGMCC 1.16067</strain>
    </source>
</reference>
<dbReference type="AlphaFoldDB" id="A0A917BDD0"/>
<evidence type="ECO:0000256" key="1">
    <source>
        <dbReference type="SAM" id="Phobius"/>
    </source>
</evidence>
<accession>A0A917BDD0</accession>
<dbReference type="Proteomes" id="UP000649179">
    <property type="component" value="Unassembled WGS sequence"/>
</dbReference>
<evidence type="ECO:0000259" key="2">
    <source>
        <dbReference type="Pfam" id="PF01882"/>
    </source>
</evidence>
<dbReference type="Pfam" id="PF01882">
    <property type="entry name" value="DUF58"/>
    <property type="match status" value="1"/>
</dbReference>
<proteinExistence type="predicted"/>
<comment type="caution">
    <text evidence="3">The sequence shown here is derived from an EMBL/GenBank/DDBJ whole genome shotgun (WGS) entry which is preliminary data.</text>
</comment>
<dbReference type="RefSeq" id="WP_188778690.1">
    <property type="nucleotide sequence ID" value="NZ_BMKQ01000001.1"/>
</dbReference>
<keyword evidence="1" id="KW-0812">Transmembrane</keyword>
<keyword evidence="4" id="KW-1185">Reference proteome</keyword>
<feature type="domain" description="DUF58" evidence="2">
    <location>
        <begin position="200"/>
        <end position="270"/>
    </location>
</feature>
<dbReference type="PANTHER" id="PTHR34351">
    <property type="entry name" value="SLR1927 PROTEIN-RELATED"/>
    <property type="match status" value="1"/>
</dbReference>
<dbReference type="InterPro" id="IPR002881">
    <property type="entry name" value="DUF58"/>
</dbReference>
<dbReference type="PANTHER" id="PTHR34351:SF1">
    <property type="entry name" value="SLR1927 PROTEIN"/>
    <property type="match status" value="1"/>
</dbReference>
<gene>
    <name evidence="3" type="ORF">GCM10011519_09460</name>
</gene>
<reference evidence="3" key="1">
    <citation type="journal article" date="2014" name="Int. J. Syst. Evol. Microbiol.">
        <title>Complete genome sequence of Corynebacterium casei LMG S-19264T (=DSM 44701T), isolated from a smear-ripened cheese.</title>
        <authorList>
            <consortium name="US DOE Joint Genome Institute (JGI-PGF)"/>
            <person name="Walter F."/>
            <person name="Albersmeier A."/>
            <person name="Kalinowski J."/>
            <person name="Ruckert C."/>
        </authorList>
    </citation>
    <scope>NUCLEOTIDE SEQUENCE</scope>
    <source>
        <strain evidence="3">CGMCC 1.16067</strain>
    </source>
</reference>
<protein>
    <submittedName>
        <fullName evidence="3">Membrane protein</fullName>
    </submittedName>
</protein>
<keyword evidence="1" id="KW-1133">Transmembrane helix</keyword>
<feature type="transmembrane region" description="Helical" evidence="1">
    <location>
        <begin position="35"/>
        <end position="53"/>
    </location>
</feature>
<evidence type="ECO:0000313" key="4">
    <source>
        <dbReference type="Proteomes" id="UP000649179"/>
    </source>
</evidence>
<keyword evidence="1" id="KW-0472">Membrane</keyword>
<name>A0A917BDD0_9ACTN</name>
<feature type="transmembrane region" description="Helical" evidence="1">
    <location>
        <begin position="12"/>
        <end position="29"/>
    </location>
</feature>